<evidence type="ECO:0000256" key="8">
    <source>
        <dbReference type="ARBA" id="ARBA00022833"/>
    </source>
</evidence>
<dbReference type="FunFam" id="3.30.160.60:FF:001792">
    <property type="entry name" value="Zinc finger and BTB domain-containing 40"/>
    <property type="match status" value="1"/>
</dbReference>
<dbReference type="EMBL" id="VZZU01001744">
    <property type="protein sequence ID" value="NXW47414.1"/>
    <property type="molecule type" value="Genomic_DNA"/>
</dbReference>
<dbReference type="FunFam" id="3.30.710.10:FF:000058">
    <property type="entry name" value="Zinc finger and BTB domain containing 40"/>
    <property type="match status" value="1"/>
</dbReference>
<dbReference type="Pfam" id="PF00096">
    <property type="entry name" value="zf-C2H2"/>
    <property type="match status" value="5"/>
</dbReference>
<dbReference type="AlphaFoldDB" id="A0A7L4CBM5"/>
<gene>
    <name evidence="18" type="primary">Zbtb40</name>
    <name evidence="18" type="ORF">NYCLEU_R04600</name>
</gene>
<feature type="domain" description="C2H2-type" evidence="17">
    <location>
        <begin position="1039"/>
        <end position="1067"/>
    </location>
</feature>
<comment type="caution">
    <text evidence="18">The sequence shown here is derived from an EMBL/GenBank/DDBJ whole genome shotgun (WGS) entry which is preliminary data.</text>
</comment>
<keyword evidence="13" id="KW-0539">Nucleus</keyword>
<name>A0A7L4CBM5_9AVES</name>
<dbReference type="FunFam" id="3.30.160.60:FF:003097">
    <property type="entry name" value="Zinc finger and BTB domain-containing 40"/>
    <property type="match status" value="1"/>
</dbReference>
<dbReference type="SUPFAM" id="SSF57667">
    <property type="entry name" value="beta-beta-alpha zinc fingers"/>
    <property type="match status" value="6"/>
</dbReference>
<evidence type="ECO:0000256" key="6">
    <source>
        <dbReference type="ARBA" id="ARBA00022737"/>
    </source>
</evidence>
<feature type="domain" description="C2H2-type" evidence="17">
    <location>
        <begin position="885"/>
        <end position="913"/>
    </location>
</feature>
<feature type="compositionally biased region" description="Polar residues" evidence="15">
    <location>
        <begin position="130"/>
        <end position="139"/>
    </location>
</feature>
<feature type="domain" description="C2H2-type" evidence="17">
    <location>
        <begin position="703"/>
        <end position="733"/>
    </location>
</feature>
<comment type="subcellular location">
    <subcellularLocation>
        <location evidence="2">Nucleus</location>
    </subcellularLocation>
</comment>
<evidence type="ECO:0000313" key="19">
    <source>
        <dbReference type="Proteomes" id="UP000551823"/>
    </source>
</evidence>
<dbReference type="SUPFAM" id="SSF54695">
    <property type="entry name" value="POZ domain"/>
    <property type="match status" value="1"/>
</dbReference>
<feature type="domain" description="C2H2-type" evidence="17">
    <location>
        <begin position="970"/>
        <end position="992"/>
    </location>
</feature>
<keyword evidence="9" id="KW-0832">Ubl conjugation</keyword>
<feature type="domain" description="C2H2-type" evidence="17">
    <location>
        <begin position="942"/>
        <end position="969"/>
    </location>
</feature>
<dbReference type="FunFam" id="3.30.160.60:FF:001640">
    <property type="entry name" value="Zinc finger and BTB domain containing 40"/>
    <property type="match status" value="1"/>
</dbReference>
<reference evidence="18 19" key="1">
    <citation type="submission" date="2019-09" db="EMBL/GenBank/DDBJ databases">
        <title>Bird 10,000 Genomes (B10K) Project - Family phase.</title>
        <authorList>
            <person name="Zhang G."/>
        </authorList>
    </citation>
    <scope>NUCLEOTIDE SEQUENCE [LARGE SCALE GENOMIC DNA]</scope>
    <source>
        <strain evidence="18">B10K-DU-005-01</strain>
    </source>
</reference>
<evidence type="ECO:0000256" key="2">
    <source>
        <dbReference type="ARBA" id="ARBA00004123"/>
    </source>
</evidence>
<dbReference type="FunFam" id="3.30.160.60:FF:000696">
    <property type="entry name" value="Zinc finger and BTB domain containing 40"/>
    <property type="match status" value="1"/>
</dbReference>
<evidence type="ECO:0000256" key="5">
    <source>
        <dbReference type="ARBA" id="ARBA00022723"/>
    </source>
</evidence>
<dbReference type="PROSITE" id="PS50097">
    <property type="entry name" value="BTB"/>
    <property type="match status" value="1"/>
</dbReference>
<dbReference type="SMART" id="SM00225">
    <property type="entry name" value="BTB"/>
    <property type="match status" value="1"/>
</dbReference>
<feature type="region of interest" description="Disordered" evidence="15">
    <location>
        <begin position="130"/>
        <end position="150"/>
    </location>
</feature>
<dbReference type="FunFam" id="3.30.160.60:FF:001143">
    <property type="entry name" value="zinc finger and BTB domain-containing protein 40"/>
    <property type="match status" value="1"/>
</dbReference>
<keyword evidence="5" id="KW-0479">Metal-binding</keyword>
<evidence type="ECO:0000259" key="16">
    <source>
        <dbReference type="PROSITE" id="PS50097"/>
    </source>
</evidence>
<dbReference type="Proteomes" id="UP000551823">
    <property type="component" value="Unassembled WGS sequence"/>
</dbReference>
<dbReference type="GO" id="GO:0005634">
    <property type="term" value="C:nucleus"/>
    <property type="evidence" value="ECO:0007669"/>
    <property type="project" value="UniProtKB-SubCell"/>
</dbReference>
<feature type="domain" description="C2H2-type" evidence="17">
    <location>
        <begin position="1099"/>
        <end position="1122"/>
    </location>
</feature>
<dbReference type="Gene3D" id="3.30.160.60">
    <property type="entry name" value="Classic Zinc Finger"/>
    <property type="match status" value="10"/>
</dbReference>
<dbReference type="InterPro" id="IPR036236">
    <property type="entry name" value="Znf_C2H2_sf"/>
</dbReference>
<proteinExistence type="inferred from homology"/>
<dbReference type="InterPro" id="IPR000210">
    <property type="entry name" value="BTB/POZ_dom"/>
</dbReference>
<evidence type="ECO:0000256" key="4">
    <source>
        <dbReference type="ARBA" id="ARBA00022499"/>
    </source>
</evidence>
<keyword evidence="19" id="KW-1185">Reference proteome</keyword>
<feature type="region of interest" description="Disordered" evidence="15">
    <location>
        <begin position="672"/>
        <end position="694"/>
    </location>
</feature>
<dbReference type="InterPro" id="IPR013087">
    <property type="entry name" value="Znf_C2H2_type"/>
</dbReference>
<feature type="non-terminal residue" evidence="18">
    <location>
        <position position="1198"/>
    </location>
</feature>
<keyword evidence="7 14" id="KW-0863">Zinc-finger</keyword>
<feature type="domain" description="C2H2-type" evidence="17">
    <location>
        <begin position="914"/>
        <end position="942"/>
    </location>
</feature>
<feature type="domain" description="C2H2-type" evidence="17">
    <location>
        <begin position="828"/>
        <end position="856"/>
    </location>
</feature>
<feature type="domain" description="C2H2-type" evidence="17">
    <location>
        <begin position="771"/>
        <end position="799"/>
    </location>
</feature>
<dbReference type="Pfam" id="PF00651">
    <property type="entry name" value="BTB"/>
    <property type="match status" value="1"/>
</dbReference>
<evidence type="ECO:0000256" key="1">
    <source>
        <dbReference type="ARBA" id="ARBA00003767"/>
    </source>
</evidence>
<feature type="region of interest" description="Disordered" evidence="15">
    <location>
        <begin position="199"/>
        <end position="226"/>
    </location>
</feature>
<evidence type="ECO:0000256" key="12">
    <source>
        <dbReference type="ARBA" id="ARBA00023163"/>
    </source>
</evidence>
<dbReference type="Gene3D" id="3.30.710.10">
    <property type="entry name" value="Potassium Channel Kv1.1, Chain A"/>
    <property type="match status" value="1"/>
</dbReference>
<dbReference type="PROSITE" id="PS50157">
    <property type="entry name" value="ZINC_FINGER_C2H2_2"/>
    <property type="match status" value="13"/>
</dbReference>
<evidence type="ECO:0000256" key="13">
    <source>
        <dbReference type="ARBA" id="ARBA00023242"/>
    </source>
</evidence>
<evidence type="ECO:0000256" key="15">
    <source>
        <dbReference type="SAM" id="MobiDB-lite"/>
    </source>
</evidence>
<dbReference type="PANTHER" id="PTHR24394">
    <property type="entry name" value="ZINC FINGER PROTEIN"/>
    <property type="match status" value="1"/>
</dbReference>
<dbReference type="Pfam" id="PF13912">
    <property type="entry name" value="zf-C2H2_6"/>
    <property type="match status" value="1"/>
</dbReference>
<feature type="domain" description="C2H2-type" evidence="17">
    <location>
        <begin position="857"/>
        <end position="884"/>
    </location>
</feature>
<evidence type="ECO:0000313" key="18">
    <source>
        <dbReference type="EMBL" id="NXW47414.1"/>
    </source>
</evidence>
<dbReference type="InterPro" id="IPR011333">
    <property type="entry name" value="SKP1/BTB/POZ_sf"/>
</dbReference>
<keyword evidence="11" id="KW-0238">DNA-binding</keyword>
<dbReference type="FunFam" id="3.30.160.60:FF:000917">
    <property type="entry name" value="Zinc finger and BTB domain containing 40"/>
    <property type="match status" value="1"/>
</dbReference>
<keyword evidence="4" id="KW-1017">Isopeptide bond</keyword>
<evidence type="ECO:0000259" key="17">
    <source>
        <dbReference type="PROSITE" id="PS50157"/>
    </source>
</evidence>
<dbReference type="GO" id="GO:0008270">
    <property type="term" value="F:zinc ion binding"/>
    <property type="evidence" value="ECO:0007669"/>
    <property type="project" value="UniProtKB-KW"/>
</dbReference>
<sequence length="1198" mass="133083">MELPSYSKQLLQQLCALCKEQQFCDCTIFIGNVHFRAHKVVLAAASLLFKSLLDSTDTISIDASVVTPEEFALLLEMMYSGKLPLGKHNFTKVISVADSLQMFDVAVSCKNLLRDLISCSTQDQVVREVSSQAADSSGNHAEANNLPQSEKCAEEKTEILLLQRVSPSPGPVEAEMEADVALPGQELSINHTWVHQDVMPSDSRSLQEDSGSHPDQPAHAEQGGYDEEELAEPLEEKGGTRDLEAGEQSVFKKLLSKMKDAQPLDAQPLDTQPLDAQPLDAQPLDTQPLDAQTLESLLKLFQDANPKLRAALLEWEQGSGEALQQTESTDEGETLSARLLRCREELIQSVTQLSPIVEFLEMAEEGFLTASEKRVVLDCCEGGSQREAMDNLLRKVDEEKTLKAESLVKLLGAVKASFPGLHLLLDNLVATANVSDGKAQWSPEDYGAKLLRQYRENLVELLTDTKTLLQGISAAQSLTPAEREAMEQIVKREAGGFASLVSAALEERSLSVFAVWQLLLAVQEPAPLNLLMEEIRKQPGAEFFFQAVATSESTAIEIILRHSKLISEAIQQREDLEGLAPGEAGLTEALKELLSISAQKESSEASLKAALSTAQEKSVPAIKICQLLCNVHEFFPDLQPVMQELGHVGLLTEGSGEKPGIRKWKVNSESQVEALDKDEDKAEGASAKELKEPQEKASSKKSFVCKACDKSFHFYCRLKVHMKRCRVARGKQIQCKECSEVRLTKKELEKHQLEIHGVVGTVKRKKKRLPVACDICGREFAHASGMQYHKLTEHFDEKPFSCQECGAKFAANSTLKNHLRLHTGDRPFMCKHCLMTFMQASALAYHTKKKHAEGKMYACQYCDAVFAQSIELSRHVRTHTGDKPYACRECGKGFRQANGLSIHLRTFHNIEDPYDCKKCRLSFATLQEHRKHIHEAHSREYHPCPTCSKVFSAPSLLERHMVTHVGGKPFSCEICDKAYQQLSGLWYHNRTHHPDIFAAQNHRSSKFSSLQCSSCDKTFSSTAAHRKHVKAEHTDVKFHECETCKELFPTLALLQVHVKCRHSGSQPFRCLYCSASFRSPGALQSHVTTQHFKQTESTFPCQLCGELFPSQGELKGHYSAEHPKAVFSQATTAQIVQVIQTSEQGAAEHIISLDEAQLTGSQVFVTLPESQMSQAGSELVAVTMEDFFDDKVTLICEE</sequence>
<dbReference type="FunFam" id="3.30.160.60:FF:000645">
    <property type="entry name" value="Zinc finger and BTB domain containing 40"/>
    <property type="match status" value="1"/>
</dbReference>
<evidence type="ECO:0000256" key="14">
    <source>
        <dbReference type="PROSITE-ProRule" id="PRU00042"/>
    </source>
</evidence>
<dbReference type="FunFam" id="3.30.160.60:FF:000909">
    <property type="entry name" value="zinc finger and BTB domain-containing protein 40"/>
    <property type="match status" value="1"/>
</dbReference>
<keyword evidence="12" id="KW-0804">Transcription</keyword>
<dbReference type="GO" id="GO:0003677">
    <property type="term" value="F:DNA binding"/>
    <property type="evidence" value="ECO:0007669"/>
    <property type="project" value="UniProtKB-KW"/>
</dbReference>
<feature type="domain" description="C2H2-type" evidence="17">
    <location>
        <begin position="1010"/>
        <end position="1038"/>
    </location>
</feature>
<dbReference type="PROSITE" id="PS00028">
    <property type="entry name" value="ZINC_FINGER_C2H2_1"/>
    <property type="match status" value="11"/>
</dbReference>
<keyword evidence="10" id="KW-0805">Transcription regulation</keyword>
<dbReference type="InterPro" id="IPR030404">
    <property type="entry name" value="ZBTB40_BTB_POZ_dom"/>
</dbReference>
<feature type="domain" description="BTB" evidence="16">
    <location>
        <begin position="24"/>
        <end position="87"/>
    </location>
</feature>
<feature type="non-terminal residue" evidence="18">
    <location>
        <position position="1"/>
    </location>
</feature>
<feature type="compositionally biased region" description="Basic and acidic residues" evidence="15">
    <location>
        <begin position="205"/>
        <end position="218"/>
    </location>
</feature>
<dbReference type="GO" id="GO:0000981">
    <property type="term" value="F:DNA-binding transcription factor activity, RNA polymerase II-specific"/>
    <property type="evidence" value="ECO:0007669"/>
    <property type="project" value="TreeGrafter"/>
</dbReference>
<keyword evidence="8" id="KW-0862">Zinc</keyword>
<dbReference type="FunFam" id="3.30.160.60:FF:001061">
    <property type="entry name" value="zinc finger and BTB domain-containing protein 40"/>
    <property type="match status" value="1"/>
</dbReference>
<evidence type="ECO:0000256" key="3">
    <source>
        <dbReference type="ARBA" id="ARBA00006991"/>
    </source>
</evidence>
<protein>
    <submittedName>
        <fullName evidence="18">ZBT40 protein</fullName>
    </submittedName>
</protein>
<evidence type="ECO:0000256" key="9">
    <source>
        <dbReference type="ARBA" id="ARBA00022843"/>
    </source>
</evidence>
<comment type="similarity">
    <text evidence="3">Belongs to the krueppel C2H2-type zinc-finger protein family.</text>
</comment>
<evidence type="ECO:0000256" key="10">
    <source>
        <dbReference type="ARBA" id="ARBA00023015"/>
    </source>
</evidence>
<dbReference type="CDD" id="cd18225">
    <property type="entry name" value="BTB_POZ_ZBTB40"/>
    <property type="match status" value="1"/>
</dbReference>
<keyword evidence="6" id="KW-0677">Repeat</keyword>
<feature type="domain" description="C2H2-type" evidence="17">
    <location>
        <begin position="800"/>
        <end position="827"/>
    </location>
</feature>
<evidence type="ECO:0000256" key="11">
    <source>
        <dbReference type="ARBA" id="ARBA00023125"/>
    </source>
</evidence>
<feature type="compositionally biased region" description="Basic and acidic residues" evidence="15">
    <location>
        <begin position="674"/>
        <end position="694"/>
    </location>
</feature>
<accession>A0A7L4CBM5</accession>
<feature type="domain" description="C2H2-type" evidence="17">
    <location>
        <begin position="1068"/>
        <end position="1096"/>
    </location>
</feature>
<evidence type="ECO:0000256" key="7">
    <source>
        <dbReference type="ARBA" id="ARBA00022771"/>
    </source>
</evidence>
<dbReference type="SMART" id="SM00355">
    <property type="entry name" value="ZnF_C2H2"/>
    <property type="match status" value="14"/>
</dbReference>
<organism evidence="18 19">
    <name type="scientific">Nyctiprogne leucopyga</name>
    <dbReference type="NCBI Taxonomy" id="382315"/>
    <lineage>
        <taxon>Eukaryota</taxon>
        <taxon>Metazoa</taxon>
        <taxon>Chordata</taxon>
        <taxon>Craniata</taxon>
        <taxon>Vertebrata</taxon>
        <taxon>Euteleostomi</taxon>
        <taxon>Archelosauria</taxon>
        <taxon>Archosauria</taxon>
        <taxon>Dinosauria</taxon>
        <taxon>Saurischia</taxon>
        <taxon>Theropoda</taxon>
        <taxon>Coelurosauria</taxon>
        <taxon>Aves</taxon>
        <taxon>Neognathae</taxon>
        <taxon>Neoaves</taxon>
        <taxon>Strisores</taxon>
        <taxon>Caprimulgiformes</taxon>
        <taxon>Caprimulgidae</taxon>
        <taxon>Chordeilinae</taxon>
        <taxon>Nyctiprogne</taxon>
    </lineage>
</organism>
<comment type="function">
    <text evidence="1">May be involved in transcriptional regulation.</text>
</comment>
<dbReference type="PANTHER" id="PTHR24394:SF0">
    <property type="entry name" value="ZINC FINGER AND BTB DOMAIN-CONTAINING PROTEIN 40"/>
    <property type="match status" value="1"/>
</dbReference>